<dbReference type="RefSeq" id="WP_136855742.1">
    <property type="nucleotide sequence ID" value="NZ_SUNH01000007.1"/>
</dbReference>
<sequence length="100" mass="11888">MTAEYQILRGLFIRVIHLAFDDARKEVLDARRKLRNEVSRAKPQSRQKVEAFYQARVDQAIAAHRRYFESKDYRIVCSWADLFIRPDDMMRAIEAPEVET</sequence>
<organism evidence="1 2">
    <name type="scientific">Paracoccus hibiscisoli</name>
    <dbReference type="NCBI Taxonomy" id="2023261"/>
    <lineage>
        <taxon>Bacteria</taxon>
        <taxon>Pseudomonadati</taxon>
        <taxon>Pseudomonadota</taxon>
        <taxon>Alphaproteobacteria</taxon>
        <taxon>Rhodobacterales</taxon>
        <taxon>Paracoccaceae</taxon>
        <taxon>Paracoccus</taxon>
    </lineage>
</organism>
<evidence type="ECO:0000313" key="2">
    <source>
        <dbReference type="Proteomes" id="UP000306223"/>
    </source>
</evidence>
<gene>
    <name evidence="1" type="ORF">FA740_05300</name>
</gene>
<keyword evidence="2" id="KW-1185">Reference proteome</keyword>
<comment type="caution">
    <text evidence="1">The sequence shown here is derived from an EMBL/GenBank/DDBJ whole genome shotgun (WGS) entry which is preliminary data.</text>
</comment>
<evidence type="ECO:0000313" key="1">
    <source>
        <dbReference type="EMBL" id="TJZ85817.1"/>
    </source>
</evidence>
<dbReference type="AlphaFoldDB" id="A0A4U0QUN9"/>
<dbReference type="Proteomes" id="UP000306223">
    <property type="component" value="Unassembled WGS sequence"/>
</dbReference>
<accession>A0A4U0QUN9</accession>
<protein>
    <submittedName>
        <fullName evidence="1">Uncharacterized protein</fullName>
    </submittedName>
</protein>
<reference evidence="1 2" key="1">
    <citation type="submission" date="2019-04" db="EMBL/GenBank/DDBJ databases">
        <authorList>
            <person name="Li J."/>
        </authorList>
    </citation>
    <scope>NUCLEOTIDE SEQUENCE [LARGE SCALE GENOMIC DNA]</scope>
    <source>
        <strain evidence="1 2">CCTCC AB2016182</strain>
    </source>
</reference>
<dbReference type="EMBL" id="SUNH01000007">
    <property type="protein sequence ID" value="TJZ85817.1"/>
    <property type="molecule type" value="Genomic_DNA"/>
</dbReference>
<proteinExistence type="predicted"/>
<name>A0A4U0QUN9_9RHOB</name>